<evidence type="ECO:0000256" key="1">
    <source>
        <dbReference type="SAM" id="SignalP"/>
    </source>
</evidence>
<dbReference type="Gene3D" id="1.10.490.160">
    <property type="match status" value="1"/>
</dbReference>
<sequence length="220" mass="26102">MQLITSLVCTFLLLLFSITNANSISFKQQFHLFVRKVASTFHENWRQHYISEHPHTRNRFKLTRNASNYNPADFIYPMILTVGSCLVHRNLKVARARHNPSLVYVDILNMAYDELPDDWAYENRATAQVACRQVLRSVRRKRSFDHDLVEQVAEKIHIAWIKRNEFRTSKNMLSAYSVLPETEKDKDRRAFLIACRLYNELRLYDYWKTSPIHLIEPSIE</sequence>
<name>A0A814FQF5_ADIRI</name>
<dbReference type="OrthoDB" id="9995396at2759"/>
<reference evidence="2" key="1">
    <citation type="submission" date="2021-02" db="EMBL/GenBank/DDBJ databases">
        <authorList>
            <person name="Nowell W R."/>
        </authorList>
    </citation>
    <scope>NUCLEOTIDE SEQUENCE</scope>
</reference>
<feature type="signal peptide" evidence="1">
    <location>
        <begin position="1"/>
        <end position="21"/>
    </location>
</feature>
<evidence type="ECO:0000313" key="2">
    <source>
        <dbReference type="EMBL" id="CAF0986121.1"/>
    </source>
</evidence>
<dbReference type="AlphaFoldDB" id="A0A814FQF5"/>
<proteinExistence type="predicted"/>
<feature type="chain" id="PRO_5035600438" evidence="1">
    <location>
        <begin position="22"/>
        <end position="220"/>
    </location>
</feature>
<keyword evidence="4" id="KW-1185">Reference proteome</keyword>
<dbReference type="EMBL" id="CAJNOR010002170">
    <property type="protein sequence ID" value="CAF1257508.1"/>
    <property type="molecule type" value="Genomic_DNA"/>
</dbReference>
<evidence type="ECO:0000313" key="3">
    <source>
        <dbReference type="EMBL" id="CAF1257508.1"/>
    </source>
</evidence>
<dbReference type="Proteomes" id="UP000663828">
    <property type="component" value="Unassembled WGS sequence"/>
</dbReference>
<evidence type="ECO:0000313" key="4">
    <source>
        <dbReference type="Proteomes" id="UP000663828"/>
    </source>
</evidence>
<evidence type="ECO:0000313" key="5">
    <source>
        <dbReference type="Proteomes" id="UP000663852"/>
    </source>
</evidence>
<dbReference type="Proteomes" id="UP000663852">
    <property type="component" value="Unassembled WGS sequence"/>
</dbReference>
<comment type="caution">
    <text evidence="2">The sequence shown here is derived from an EMBL/GenBank/DDBJ whole genome shotgun (WGS) entry which is preliminary data.</text>
</comment>
<keyword evidence="1" id="KW-0732">Signal</keyword>
<accession>A0A814FQF5</accession>
<dbReference type="EMBL" id="CAJNOJ010000057">
    <property type="protein sequence ID" value="CAF0986121.1"/>
    <property type="molecule type" value="Genomic_DNA"/>
</dbReference>
<gene>
    <name evidence="2" type="ORF">EDS130_LOCUS14138</name>
    <name evidence="3" type="ORF">XAT740_LOCUS26596</name>
</gene>
<protein>
    <submittedName>
        <fullName evidence="2">Uncharacterized protein</fullName>
    </submittedName>
</protein>
<organism evidence="2 5">
    <name type="scientific">Adineta ricciae</name>
    <name type="common">Rotifer</name>
    <dbReference type="NCBI Taxonomy" id="249248"/>
    <lineage>
        <taxon>Eukaryota</taxon>
        <taxon>Metazoa</taxon>
        <taxon>Spiralia</taxon>
        <taxon>Gnathifera</taxon>
        <taxon>Rotifera</taxon>
        <taxon>Eurotatoria</taxon>
        <taxon>Bdelloidea</taxon>
        <taxon>Adinetida</taxon>
        <taxon>Adinetidae</taxon>
        <taxon>Adineta</taxon>
    </lineage>
</organism>